<protein>
    <submittedName>
        <fullName evidence="2">Uncharacterized protein</fullName>
    </submittedName>
</protein>
<feature type="compositionally biased region" description="Polar residues" evidence="1">
    <location>
        <begin position="307"/>
        <end position="317"/>
    </location>
</feature>
<reference evidence="3" key="1">
    <citation type="journal article" date="2019" name="Nat. Commun.">
        <title>Expansion of phycobilisome linker gene families in mesophilic red algae.</title>
        <authorList>
            <person name="Lee J."/>
            <person name="Kim D."/>
            <person name="Bhattacharya D."/>
            <person name="Yoon H.S."/>
        </authorList>
    </citation>
    <scope>NUCLEOTIDE SEQUENCE [LARGE SCALE GENOMIC DNA]</scope>
    <source>
        <strain evidence="3">CCMP 1328</strain>
    </source>
</reference>
<gene>
    <name evidence="2" type="ORF">FVE85_7955</name>
</gene>
<organism evidence="2 3">
    <name type="scientific">Porphyridium purpureum</name>
    <name type="common">Red alga</name>
    <name type="synonym">Porphyridium cruentum</name>
    <dbReference type="NCBI Taxonomy" id="35688"/>
    <lineage>
        <taxon>Eukaryota</taxon>
        <taxon>Rhodophyta</taxon>
        <taxon>Bangiophyceae</taxon>
        <taxon>Porphyridiales</taxon>
        <taxon>Porphyridiaceae</taxon>
        <taxon>Porphyridium</taxon>
    </lineage>
</organism>
<name>A0A5J4YMH9_PORPP</name>
<evidence type="ECO:0000313" key="3">
    <source>
        <dbReference type="Proteomes" id="UP000324585"/>
    </source>
</evidence>
<evidence type="ECO:0000313" key="2">
    <source>
        <dbReference type="EMBL" id="KAA8492448.1"/>
    </source>
</evidence>
<accession>A0A5J4YMH9</accession>
<feature type="region of interest" description="Disordered" evidence="1">
    <location>
        <begin position="261"/>
        <end position="332"/>
    </location>
</feature>
<dbReference type="EMBL" id="VRMN01000009">
    <property type="protein sequence ID" value="KAA8492448.1"/>
    <property type="molecule type" value="Genomic_DNA"/>
</dbReference>
<evidence type="ECO:0000256" key="1">
    <source>
        <dbReference type="SAM" id="MobiDB-lite"/>
    </source>
</evidence>
<feature type="compositionally biased region" description="Basic and acidic residues" evidence="1">
    <location>
        <begin position="318"/>
        <end position="327"/>
    </location>
</feature>
<proteinExistence type="predicted"/>
<feature type="compositionally biased region" description="Polar residues" evidence="1">
    <location>
        <begin position="261"/>
        <end position="275"/>
    </location>
</feature>
<dbReference type="AlphaFoldDB" id="A0A5J4YMH9"/>
<dbReference type="Proteomes" id="UP000324585">
    <property type="component" value="Unassembled WGS sequence"/>
</dbReference>
<keyword evidence="3" id="KW-1185">Reference proteome</keyword>
<sequence length="355" mass="38192">MSRTSLEWRPKRDSCRVRNELRVGGEWGTLPPLSRSAPDTGLLFDETGSVASSCTSSIWERARGIHALATDLECEALDPDDEAYLEDAFVSVLRQNATVQSSGEILNMQVVFDILQERGVETVLLISVGNFLAPQTLGSFRAASMEAREFMKGQRTATLVVGNAPESLAPKFCSSAGIDAVPLQAGSGDGADTGKPCGNEVWSASARPIVVLGCVNRSVDICFAAMHLIRKRNASISSSKAPYDTTSRRVLEFGSQDSGISMCSSEEGSPTSEVTAANAFRSERKRSSILSSSPRSSRHPGSDLARSISQRARQSNRIIRESHRGAADKPQSAGFAVIDLNLRRLRAFGYGADSE</sequence>
<comment type="caution">
    <text evidence="2">The sequence shown here is derived from an EMBL/GenBank/DDBJ whole genome shotgun (WGS) entry which is preliminary data.</text>
</comment>